<dbReference type="EMBL" id="JAVDUU010000002">
    <property type="protein sequence ID" value="MDR6941772.1"/>
    <property type="molecule type" value="Genomic_DNA"/>
</dbReference>
<dbReference type="Pfam" id="PF13715">
    <property type="entry name" value="CarbopepD_reg_2"/>
    <property type="match status" value="1"/>
</dbReference>
<evidence type="ECO:0000313" key="2">
    <source>
        <dbReference type="Proteomes" id="UP001247620"/>
    </source>
</evidence>
<protein>
    <recommendedName>
        <fullName evidence="3">CarboxypepD_reg-like domain-containing protein</fullName>
    </recommendedName>
</protein>
<comment type="caution">
    <text evidence="1">The sequence shown here is derived from an EMBL/GenBank/DDBJ whole genome shotgun (WGS) entry which is preliminary data.</text>
</comment>
<gene>
    <name evidence="1" type="ORF">J2W55_001614</name>
</gene>
<organism evidence="1 2">
    <name type="scientific">Mucilaginibacter pocheonensis</name>
    <dbReference type="NCBI Taxonomy" id="398050"/>
    <lineage>
        <taxon>Bacteria</taxon>
        <taxon>Pseudomonadati</taxon>
        <taxon>Bacteroidota</taxon>
        <taxon>Sphingobacteriia</taxon>
        <taxon>Sphingobacteriales</taxon>
        <taxon>Sphingobacteriaceae</taxon>
        <taxon>Mucilaginibacter</taxon>
    </lineage>
</organism>
<proteinExistence type="predicted"/>
<dbReference type="InterPro" id="IPR008969">
    <property type="entry name" value="CarboxyPept-like_regulatory"/>
</dbReference>
<keyword evidence="2" id="KW-1185">Reference proteome</keyword>
<name>A0ABU1T8P5_9SPHI</name>
<sequence>MRCLLILFIACIGVCSYGQTISGIVTDKKTGQTITGAWITSSKATTISGLLGEFTINVVKPADTVRIKMQGYKLYVLPIAPSVNKNVHIALDQAVIELNEVYVTAKRNRLKDSLNNRKMFAREFNSSAPKLKDIIVVSRNPGPLQAAGITIVPSQFIRALTYKHSKEYKFKKVLIRDEQNRYIDSKFGEELVTQLTSLKNDSLLNFMDQYRPCIDQIKKMTDYDIRAYIKASISKFRSDTLHQTK</sequence>
<dbReference type="SUPFAM" id="SSF49464">
    <property type="entry name" value="Carboxypeptidase regulatory domain-like"/>
    <property type="match status" value="1"/>
</dbReference>
<dbReference type="RefSeq" id="WP_310093968.1">
    <property type="nucleotide sequence ID" value="NZ_JAVDUU010000002.1"/>
</dbReference>
<reference evidence="1 2" key="1">
    <citation type="submission" date="2023-07" db="EMBL/GenBank/DDBJ databases">
        <title>Sorghum-associated microbial communities from plants grown in Nebraska, USA.</title>
        <authorList>
            <person name="Schachtman D."/>
        </authorList>
    </citation>
    <scope>NUCLEOTIDE SEQUENCE [LARGE SCALE GENOMIC DNA]</scope>
    <source>
        <strain evidence="1 2">3262</strain>
    </source>
</reference>
<evidence type="ECO:0000313" key="1">
    <source>
        <dbReference type="EMBL" id="MDR6941772.1"/>
    </source>
</evidence>
<evidence type="ECO:0008006" key="3">
    <source>
        <dbReference type="Google" id="ProtNLM"/>
    </source>
</evidence>
<dbReference type="Gene3D" id="2.60.40.1120">
    <property type="entry name" value="Carboxypeptidase-like, regulatory domain"/>
    <property type="match status" value="1"/>
</dbReference>
<dbReference type="Proteomes" id="UP001247620">
    <property type="component" value="Unassembled WGS sequence"/>
</dbReference>
<accession>A0ABU1T8P5</accession>